<dbReference type="AlphaFoldDB" id="A0A4D6HE40"/>
<keyword evidence="2" id="KW-1185">Reference proteome</keyword>
<reference evidence="1 2" key="1">
    <citation type="journal article" date="2019" name="Nat. Commun.">
        <title>A new type of DNA phosphorothioation-based antiviral system in archaea.</title>
        <authorList>
            <person name="Xiong L."/>
            <person name="Liu S."/>
            <person name="Chen S."/>
            <person name="Xiao Y."/>
            <person name="Zhu B."/>
            <person name="Gao Y."/>
            <person name="Zhang Y."/>
            <person name="Chen B."/>
            <person name="Luo J."/>
            <person name="Deng Z."/>
            <person name="Chen X."/>
            <person name="Wang L."/>
            <person name="Chen S."/>
        </authorList>
    </citation>
    <scope>NUCLEOTIDE SEQUENCE [LARGE SCALE GENOMIC DNA]</scope>
    <source>
        <strain evidence="1 2">CBA1105</strain>
    </source>
</reference>
<gene>
    <name evidence="1" type="ORF">DV733_09370</name>
</gene>
<organism evidence="1 2">
    <name type="scientific">Halapricum salinum</name>
    <dbReference type="NCBI Taxonomy" id="1457250"/>
    <lineage>
        <taxon>Archaea</taxon>
        <taxon>Methanobacteriati</taxon>
        <taxon>Methanobacteriota</taxon>
        <taxon>Stenosarchaea group</taxon>
        <taxon>Halobacteria</taxon>
        <taxon>Halobacteriales</taxon>
        <taxon>Haloarculaceae</taxon>
        <taxon>Halapricum</taxon>
    </lineage>
</organism>
<dbReference type="EMBL" id="CP031310">
    <property type="protein sequence ID" value="QCC51438.1"/>
    <property type="molecule type" value="Genomic_DNA"/>
</dbReference>
<proteinExistence type="predicted"/>
<protein>
    <submittedName>
        <fullName evidence="1">Uncharacterized protein</fullName>
    </submittedName>
</protein>
<dbReference type="Proteomes" id="UP000296706">
    <property type="component" value="Chromosome"/>
</dbReference>
<name>A0A4D6HE40_9EURY</name>
<sequence length="194" mass="22423">MAVEKDGSYELETTEAEHLGVTGDPVIRSDAKARPVKYELHRQRINGDTIYILVKIARYREDGPVRIIMGIGDLEITGCGVRKRKLEDRPELTDDDIDRINTWVAEYEEDLAASLDEAPIAVEPRRLTMWEEYPPASKWRELRSEIEANLTDEDWDYLRSEIRSAITVYDPSVHIPYQEYQAKIEFNPDLLLTA</sequence>
<evidence type="ECO:0000313" key="2">
    <source>
        <dbReference type="Proteomes" id="UP000296706"/>
    </source>
</evidence>
<evidence type="ECO:0000313" key="1">
    <source>
        <dbReference type="EMBL" id="QCC51438.1"/>
    </source>
</evidence>
<accession>A0A4D6HE40</accession>
<dbReference type="KEGG" id="hsn:DV733_09370"/>